<reference evidence="3" key="2">
    <citation type="submission" date="2021-09" db="EMBL/GenBank/DDBJ databases">
        <authorList>
            <person name="Jia N."/>
            <person name="Wang J."/>
            <person name="Shi W."/>
            <person name="Du L."/>
            <person name="Sun Y."/>
            <person name="Zhan W."/>
            <person name="Jiang J."/>
            <person name="Wang Q."/>
            <person name="Zhang B."/>
            <person name="Ji P."/>
            <person name="Sakyi L.B."/>
            <person name="Cui X."/>
            <person name="Yuan T."/>
            <person name="Jiang B."/>
            <person name="Yang W."/>
            <person name="Lam T.T.-Y."/>
            <person name="Chang Q."/>
            <person name="Ding S."/>
            <person name="Wang X."/>
            <person name="Zhu J."/>
            <person name="Ruan X."/>
            <person name="Zhao L."/>
            <person name="Wei J."/>
            <person name="Que T."/>
            <person name="Du C."/>
            <person name="Cheng J."/>
            <person name="Dai P."/>
            <person name="Han X."/>
            <person name="Huang E."/>
            <person name="Gao Y."/>
            <person name="Liu J."/>
            <person name="Shao H."/>
            <person name="Ye R."/>
            <person name="Li L."/>
            <person name="Wei W."/>
            <person name="Wang X."/>
            <person name="Wang C."/>
            <person name="Huo Q."/>
            <person name="Li W."/>
            <person name="Guo W."/>
            <person name="Chen H."/>
            <person name="Chen S."/>
            <person name="Zhou L."/>
            <person name="Zhou L."/>
            <person name="Ni X."/>
            <person name="Tian J."/>
            <person name="Zhou Y."/>
            <person name="Sheng Y."/>
            <person name="Liu T."/>
            <person name="Pan Y."/>
            <person name="Xia L."/>
            <person name="Li J."/>
            <person name="Zhao F."/>
            <person name="Cao W."/>
        </authorList>
    </citation>
    <scope>NUCLEOTIDE SEQUENCE</scope>
    <source>
        <strain evidence="3">Rsan-2018</strain>
        <tissue evidence="3">Larvae</tissue>
    </source>
</reference>
<keyword evidence="4" id="KW-1185">Reference proteome</keyword>
<dbReference type="Proteomes" id="UP000821837">
    <property type="component" value="Chromosome 5"/>
</dbReference>
<reference evidence="3" key="1">
    <citation type="journal article" date="2020" name="Cell">
        <title>Large-Scale Comparative Analyses of Tick Genomes Elucidate Their Genetic Diversity and Vector Capacities.</title>
        <authorList>
            <consortium name="Tick Genome and Microbiome Consortium (TIGMIC)"/>
            <person name="Jia N."/>
            <person name="Wang J."/>
            <person name="Shi W."/>
            <person name="Du L."/>
            <person name="Sun Y."/>
            <person name="Zhan W."/>
            <person name="Jiang J.F."/>
            <person name="Wang Q."/>
            <person name="Zhang B."/>
            <person name="Ji P."/>
            <person name="Bell-Sakyi L."/>
            <person name="Cui X.M."/>
            <person name="Yuan T.T."/>
            <person name="Jiang B.G."/>
            <person name="Yang W.F."/>
            <person name="Lam T.T."/>
            <person name="Chang Q.C."/>
            <person name="Ding S.J."/>
            <person name="Wang X.J."/>
            <person name="Zhu J.G."/>
            <person name="Ruan X.D."/>
            <person name="Zhao L."/>
            <person name="Wei J.T."/>
            <person name="Ye R.Z."/>
            <person name="Que T.C."/>
            <person name="Du C.H."/>
            <person name="Zhou Y.H."/>
            <person name="Cheng J.X."/>
            <person name="Dai P.F."/>
            <person name="Guo W.B."/>
            <person name="Han X.H."/>
            <person name="Huang E.J."/>
            <person name="Li L.F."/>
            <person name="Wei W."/>
            <person name="Gao Y.C."/>
            <person name="Liu J.Z."/>
            <person name="Shao H.Z."/>
            <person name="Wang X."/>
            <person name="Wang C.C."/>
            <person name="Yang T.C."/>
            <person name="Huo Q.B."/>
            <person name="Li W."/>
            <person name="Chen H.Y."/>
            <person name="Chen S.E."/>
            <person name="Zhou L.G."/>
            <person name="Ni X.B."/>
            <person name="Tian J.H."/>
            <person name="Sheng Y."/>
            <person name="Liu T."/>
            <person name="Pan Y.S."/>
            <person name="Xia L.Y."/>
            <person name="Li J."/>
            <person name="Zhao F."/>
            <person name="Cao W.C."/>
        </authorList>
    </citation>
    <scope>NUCLEOTIDE SEQUENCE</scope>
    <source>
        <strain evidence="3">Rsan-2018</strain>
    </source>
</reference>
<feature type="domain" description="SAM" evidence="2">
    <location>
        <begin position="25"/>
        <end position="91"/>
    </location>
</feature>
<dbReference type="SMART" id="SM00454">
    <property type="entry name" value="SAM"/>
    <property type="match status" value="1"/>
</dbReference>
<accession>A0A9D4PSP3</accession>
<organism evidence="3 4">
    <name type="scientific">Rhipicephalus sanguineus</name>
    <name type="common">Brown dog tick</name>
    <name type="synonym">Ixodes sanguineus</name>
    <dbReference type="NCBI Taxonomy" id="34632"/>
    <lineage>
        <taxon>Eukaryota</taxon>
        <taxon>Metazoa</taxon>
        <taxon>Ecdysozoa</taxon>
        <taxon>Arthropoda</taxon>
        <taxon>Chelicerata</taxon>
        <taxon>Arachnida</taxon>
        <taxon>Acari</taxon>
        <taxon>Parasitiformes</taxon>
        <taxon>Ixodida</taxon>
        <taxon>Ixodoidea</taxon>
        <taxon>Ixodidae</taxon>
        <taxon>Rhipicephalinae</taxon>
        <taxon>Rhipicephalus</taxon>
        <taxon>Rhipicephalus</taxon>
    </lineage>
</organism>
<proteinExistence type="predicted"/>
<dbReference type="Gene3D" id="1.10.150.50">
    <property type="entry name" value="Transcription Factor, Ets-1"/>
    <property type="match status" value="1"/>
</dbReference>
<dbReference type="InterPro" id="IPR013761">
    <property type="entry name" value="SAM/pointed_sf"/>
</dbReference>
<dbReference type="SUPFAM" id="SSF47769">
    <property type="entry name" value="SAM/Pointed domain"/>
    <property type="match status" value="1"/>
</dbReference>
<sequence>MGATSNNSGVLSTVLIFHGIDLNLPPKSAVHNLADLLAHLGLSKYAPMLEAQGIDLDQFLTFGDAELEQAGIRLIGPKRKMAIAISCWNERERQQVEHKGTAQEHLR</sequence>
<gene>
    <name evidence="3" type="ORF">HPB52_022180</name>
</gene>
<evidence type="ECO:0000313" key="3">
    <source>
        <dbReference type="EMBL" id="KAH7952380.1"/>
    </source>
</evidence>
<dbReference type="PANTHER" id="PTHR10627:SF69">
    <property type="entry name" value="PROTEIN BICAUDAL C"/>
    <property type="match status" value="1"/>
</dbReference>
<dbReference type="EMBL" id="JABSTV010001251">
    <property type="protein sequence ID" value="KAH7952380.1"/>
    <property type="molecule type" value="Genomic_DNA"/>
</dbReference>
<evidence type="ECO:0000259" key="2">
    <source>
        <dbReference type="SMART" id="SM00454"/>
    </source>
</evidence>
<comment type="caution">
    <text evidence="3">The sequence shown here is derived from an EMBL/GenBank/DDBJ whole genome shotgun (WGS) entry which is preliminary data.</text>
</comment>
<name>A0A9D4PSP3_RHISA</name>
<evidence type="ECO:0000256" key="1">
    <source>
        <dbReference type="ARBA" id="ARBA00022737"/>
    </source>
</evidence>
<protein>
    <recommendedName>
        <fullName evidence="2">SAM domain-containing protein</fullName>
    </recommendedName>
</protein>
<keyword evidence="1" id="KW-0677">Repeat</keyword>
<dbReference type="AlphaFoldDB" id="A0A9D4PSP3"/>
<dbReference type="Pfam" id="PF00536">
    <property type="entry name" value="SAM_1"/>
    <property type="match status" value="1"/>
</dbReference>
<dbReference type="VEuPathDB" id="VectorBase:RSAN_038023"/>
<dbReference type="GO" id="GO:0005737">
    <property type="term" value="C:cytoplasm"/>
    <property type="evidence" value="ECO:0007669"/>
    <property type="project" value="TreeGrafter"/>
</dbReference>
<dbReference type="InterPro" id="IPR001660">
    <property type="entry name" value="SAM"/>
</dbReference>
<dbReference type="PANTHER" id="PTHR10627">
    <property type="entry name" value="SCP160"/>
    <property type="match status" value="1"/>
</dbReference>
<evidence type="ECO:0000313" key="4">
    <source>
        <dbReference type="Proteomes" id="UP000821837"/>
    </source>
</evidence>